<protein>
    <recommendedName>
        <fullName evidence="3">DUF2793 domain-containing protein</fullName>
    </recommendedName>
</protein>
<dbReference type="Pfam" id="PF10983">
    <property type="entry name" value="DUF2793"/>
    <property type="match status" value="1"/>
</dbReference>
<dbReference type="Proteomes" id="UP000186141">
    <property type="component" value="Unassembled WGS sequence"/>
</dbReference>
<proteinExistence type="predicted"/>
<gene>
    <name evidence="1" type="ORF">SAMN05421774_11130</name>
</gene>
<evidence type="ECO:0000313" key="2">
    <source>
        <dbReference type="Proteomes" id="UP000186141"/>
    </source>
</evidence>
<keyword evidence="2" id="KW-1185">Reference proteome</keyword>
<dbReference type="AlphaFoldDB" id="A0A1N7QH20"/>
<dbReference type="InterPro" id="IPR021251">
    <property type="entry name" value="DUF2793"/>
</dbReference>
<dbReference type="STRING" id="1086013.SAMN05421774_11130"/>
<name>A0A1N7QH20_9RHOB</name>
<organism evidence="1 2">
    <name type="scientific">Gemmobacter megaterium</name>
    <dbReference type="NCBI Taxonomy" id="1086013"/>
    <lineage>
        <taxon>Bacteria</taxon>
        <taxon>Pseudomonadati</taxon>
        <taxon>Pseudomonadota</taxon>
        <taxon>Alphaproteobacteria</taxon>
        <taxon>Rhodobacterales</taxon>
        <taxon>Paracoccaceae</taxon>
        <taxon>Gemmobacter</taxon>
    </lineage>
</organism>
<sequence length="449" mass="46985">MSDTSPILALPYLMPAQAQKHVTHNEALQRLDVLVQTVVESFGATLPPDTPVEGEVHAPGPGATGSWAGQEGHLALWLDGAWSFVALRPGWRAWGRADNRLRLWDGTAWVALPVDTDGLAGVGIGTAHDATNRLAVVAPAALLTHAGAGHQLKINKADAAETGSVLFQSNWSGRAELGAIGDDNFTLKVSADGAVWKDALRADRTTGVVAVPNGLDLGGSLTGTAVTQSSVDGTAGRLTKVGDFGWGLASSGLANIADWNRTDAPSGVYAFGATTLSPEARPPGYSPGNFGIVRIERFNNDFFKQSASRAAASNPEEIWERRHANGTWTEWKQVYNQGTVVGPASQSGGKPTGALLERGSNANGEYLRFADGTQECWRSLAGTVGAASLWTFPAAFAGAPVVTGSVVATSLSVMCLEAVPSHISASVSARDASGRRADTMHLVARGRWF</sequence>
<evidence type="ECO:0000313" key="1">
    <source>
        <dbReference type="EMBL" id="SIT22162.1"/>
    </source>
</evidence>
<dbReference type="EMBL" id="FTOT01000011">
    <property type="protein sequence ID" value="SIT22162.1"/>
    <property type="molecule type" value="Genomic_DNA"/>
</dbReference>
<accession>A0A1N7QH20</accession>
<dbReference type="CDD" id="cd19958">
    <property type="entry name" value="pyocin_knob"/>
    <property type="match status" value="1"/>
</dbReference>
<dbReference type="RefSeq" id="WP_076533929.1">
    <property type="nucleotide sequence ID" value="NZ_BMEH01000011.1"/>
</dbReference>
<dbReference type="OrthoDB" id="564699at2"/>
<evidence type="ECO:0008006" key="3">
    <source>
        <dbReference type="Google" id="ProtNLM"/>
    </source>
</evidence>
<reference evidence="1 2" key="1">
    <citation type="submission" date="2017-01" db="EMBL/GenBank/DDBJ databases">
        <authorList>
            <person name="Mah S.A."/>
            <person name="Swanson W.J."/>
            <person name="Moy G.W."/>
            <person name="Vacquier V.D."/>
        </authorList>
    </citation>
    <scope>NUCLEOTIDE SEQUENCE [LARGE SCALE GENOMIC DNA]</scope>
    <source>
        <strain evidence="1 2">DSM 26375</strain>
    </source>
</reference>